<name>A0AAP2XUX4_CLOIN</name>
<dbReference type="InterPro" id="IPR011010">
    <property type="entry name" value="DNA_brk_join_enz"/>
</dbReference>
<dbReference type="InterPro" id="IPR013762">
    <property type="entry name" value="Integrase-like_cat_sf"/>
</dbReference>
<reference evidence="6" key="1">
    <citation type="journal article" date="2022" name="Clin. Infect. Dis.">
        <title>Association between Clostridium innocuum and antibiotic-associated diarrhea in adults and children: A cross-sectional study and comparative genomics analysis.</title>
        <authorList>
            <person name="Cherny K.E."/>
            <person name="Muscat E.B."/>
            <person name="Balaji A."/>
            <person name="Mukherjee J."/>
            <person name="Ozer E.A."/>
            <person name="Angarone M.P."/>
            <person name="Hauser A.R."/>
            <person name="Sichel J.S."/>
            <person name="Amponsah E."/>
            <person name="Kociolek L.K."/>
        </authorList>
    </citation>
    <scope>NUCLEOTIDE SEQUENCE</scope>
    <source>
        <strain evidence="6">NU1-AC-029v</strain>
    </source>
</reference>
<comment type="similarity">
    <text evidence="1">Belongs to the 'phage' integrase family.</text>
</comment>
<dbReference type="EMBL" id="JAKTMA010000041">
    <property type="protein sequence ID" value="MCR0234804.1"/>
    <property type="molecule type" value="Genomic_DNA"/>
</dbReference>
<evidence type="ECO:0000256" key="3">
    <source>
        <dbReference type="ARBA" id="ARBA00023125"/>
    </source>
</evidence>
<protein>
    <submittedName>
        <fullName evidence="6">Tyrosine-type recombinase/integrase</fullName>
    </submittedName>
</protein>
<proteinExistence type="inferred from homology"/>
<evidence type="ECO:0000256" key="2">
    <source>
        <dbReference type="ARBA" id="ARBA00022908"/>
    </source>
</evidence>
<dbReference type="PROSITE" id="PS51898">
    <property type="entry name" value="TYR_RECOMBINASE"/>
    <property type="match status" value="1"/>
</dbReference>
<dbReference type="GO" id="GO:0015074">
    <property type="term" value="P:DNA integration"/>
    <property type="evidence" value="ECO:0007669"/>
    <property type="project" value="UniProtKB-KW"/>
</dbReference>
<keyword evidence="3" id="KW-0238">DNA-binding</keyword>
<dbReference type="InterPro" id="IPR050808">
    <property type="entry name" value="Phage_Integrase"/>
</dbReference>
<dbReference type="PANTHER" id="PTHR30629:SF2">
    <property type="entry name" value="PROPHAGE INTEGRASE INTS-RELATED"/>
    <property type="match status" value="1"/>
</dbReference>
<comment type="caution">
    <text evidence="6">The sequence shown here is derived from an EMBL/GenBank/DDBJ whole genome shotgun (WGS) entry which is preliminary data.</text>
</comment>
<dbReference type="InterPro" id="IPR010998">
    <property type="entry name" value="Integrase_recombinase_N"/>
</dbReference>
<evidence type="ECO:0000256" key="1">
    <source>
        <dbReference type="ARBA" id="ARBA00008857"/>
    </source>
</evidence>
<keyword evidence="4" id="KW-0233">DNA recombination</keyword>
<evidence type="ECO:0000313" key="7">
    <source>
        <dbReference type="Proteomes" id="UP001203972"/>
    </source>
</evidence>
<dbReference type="PANTHER" id="PTHR30629">
    <property type="entry name" value="PROPHAGE INTEGRASE"/>
    <property type="match status" value="1"/>
</dbReference>
<dbReference type="GO" id="GO:0006310">
    <property type="term" value="P:DNA recombination"/>
    <property type="evidence" value="ECO:0007669"/>
    <property type="project" value="UniProtKB-KW"/>
</dbReference>
<sequence>MKRRPKGMGCVAFLGTGRRKPYVATLKKKCIGTFKSEADAQKALLGVVLNQCALYPDYTLNHASMQKEYIHFIYNMQCSKALPDCVEDFPDMTIYNDLFKSKLLTEGKLILRKDQVLISDDVPTFEEIWNIEYERLGQGKSKSWDSSVKTAFKHLQPIHDIKINAISVDKLQHCFDIQMQNGSGISKLTHMRNVCNIVYNYARKKKLISRDDDPTEYIEYKATAEKRAIRRVFTIDEIYKLICDNTDESKLILLFILTGMRPTELLDLPRSKIYLDEQYLVGGVKTAAGKNRIIPLHRDAVFIVNYFMETYRYEYLCFGKGARYTYKKYMKIFHDKMEELGLNHSEPYDTRHTFATIAKTAHVEEGARQLIMGHVRQGTTDKNYTHEPLDYLLSEINKINIC</sequence>
<evidence type="ECO:0000256" key="4">
    <source>
        <dbReference type="ARBA" id="ARBA00023172"/>
    </source>
</evidence>
<dbReference type="Proteomes" id="UP001203972">
    <property type="component" value="Unassembled WGS sequence"/>
</dbReference>
<keyword evidence="2" id="KW-0229">DNA integration</keyword>
<evidence type="ECO:0000259" key="5">
    <source>
        <dbReference type="PROSITE" id="PS51898"/>
    </source>
</evidence>
<dbReference type="Pfam" id="PF00589">
    <property type="entry name" value="Phage_integrase"/>
    <property type="match status" value="1"/>
</dbReference>
<dbReference type="GO" id="GO:0003677">
    <property type="term" value="F:DNA binding"/>
    <property type="evidence" value="ECO:0007669"/>
    <property type="project" value="UniProtKB-KW"/>
</dbReference>
<gene>
    <name evidence="6" type="ORF">MKC95_18725</name>
</gene>
<feature type="domain" description="Tyr recombinase" evidence="5">
    <location>
        <begin position="228"/>
        <end position="397"/>
    </location>
</feature>
<dbReference type="InterPro" id="IPR002104">
    <property type="entry name" value="Integrase_catalytic"/>
</dbReference>
<accession>A0AAP2XUX4</accession>
<evidence type="ECO:0000313" key="6">
    <source>
        <dbReference type="EMBL" id="MCR0234804.1"/>
    </source>
</evidence>
<organism evidence="6 7">
    <name type="scientific">Clostridium innocuum</name>
    <dbReference type="NCBI Taxonomy" id="1522"/>
    <lineage>
        <taxon>Bacteria</taxon>
        <taxon>Bacillati</taxon>
        <taxon>Bacillota</taxon>
        <taxon>Clostridia</taxon>
        <taxon>Eubacteriales</taxon>
        <taxon>Clostridiaceae</taxon>
        <taxon>Clostridium</taxon>
    </lineage>
</organism>
<dbReference type="RefSeq" id="WP_008816005.1">
    <property type="nucleotide sequence ID" value="NZ_AP025565.1"/>
</dbReference>
<dbReference type="Gene3D" id="1.10.443.10">
    <property type="entry name" value="Intergrase catalytic core"/>
    <property type="match status" value="1"/>
</dbReference>
<dbReference type="SUPFAM" id="SSF56349">
    <property type="entry name" value="DNA breaking-rejoining enzymes"/>
    <property type="match status" value="1"/>
</dbReference>
<dbReference type="Gene3D" id="1.10.150.130">
    <property type="match status" value="1"/>
</dbReference>
<dbReference type="AlphaFoldDB" id="A0AAP2XUX4"/>